<evidence type="ECO:0000313" key="10">
    <source>
        <dbReference type="Proteomes" id="UP000220102"/>
    </source>
</evidence>
<dbReference type="Pfam" id="PF02321">
    <property type="entry name" value="OEP"/>
    <property type="match status" value="1"/>
</dbReference>
<dbReference type="Gene3D" id="1.20.1600.10">
    <property type="entry name" value="Outer membrane efflux proteins (OEP)"/>
    <property type="match status" value="1"/>
</dbReference>
<keyword evidence="8" id="KW-0175">Coiled coil</keyword>
<dbReference type="OrthoDB" id="1522506at2"/>
<reference evidence="9 10" key="1">
    <citation type="submission" date="2017-10" db="EMBL/GenBank/DDBJ databases">
        <title>Draft genome of Longibacter Salinarum.</title>
        <authorList>
            <person name="Goh K.M."/>
            <person name="Shamsir M.S."/>
            <person name="Lim S.W."/>
        </authorList>
    </citation>
    <scope>NUCLEOTIDE SEQUENCE [LARGE SCALE GENOMIC DNA]</scope>
    <source>
        <strain evidence="9 10">KCTC 52045</strain>
    </source>
</reference>
<keyword evidence="3" id="KW-0813">Transport</keyword>
<evidence type="ECO:0000256" key="1">
    <source>
        <dbReference type="ARBA" id="ARBA00004442"/>
    </source>
</evidence>
<dbReference type="EMBL" id="PDEQ01000004">
    <property type="protein sequence ID" value="PEN13531.1"/>
    <property type="molecule type" value="Genomic_DNA"/>
</dbReference>
<dbReference type="PANTHER" id="PTHR30026:SF13">
    <property type="entry name" value="MEMBRANE EFFLUX PROTEIN, PUTATIVE-RELATED"/>
    <property type="match status" value="1"/>
</dbReference>
<dbReference type="PANTHER" id="PTHR30026">
    <property type="entry name" value="OUTER MEMBRANE PROTEIN TOLC"/>
    <property type="match status" value="1"/>
</dbReference>
<evidence type="ECO:0000256" key="8">
    <source>
        <dbReference type="SAM" id="Coils"/>
    </source>
</evidence>
<protein>
    <submittedName>
        <fullName evidence="9">Transporter</fullName>
    </submittedName>
</protein>
<dbReference type="RefSeq" id="WP_098075453.1">
    <property type="nucleotide sequence ID" value="NZ_PDEQ01000004.1"/>
</dbReference>
<dbReference type="GO" id="GO:0009279">
    <property type="term" value="C:cell outer membrane"/>
    <property type="evidence" value="ECO:0007669"/>
    <property type="project" value="UniProtKB-SubCell"/>
</dbReference>
<evidence type="ECO:0000256" key="4">
    <source>
        <dbReference type="ARBA" id="ARBA00022452"/>
    </source>
</evidence>
<evidence type="ECO:0000256" key="3">
    <source>
        <dbReference type="ARBA" id="ARBA00022448"/>
    </source>
</evidence>
<keyword evidence="10" id="KW-1185">Reference proteome</keyword>
<keyword evidence="6" id="KW-0472">Membrane</keyword>
<evidence type="ECO:0000256" key="6">
    <source>
        <dbReference type="ARBA" id="ARBA00023136"/>
    </source>
</evidence>
<sequence>MTRLSLGSSACRLVVPLALLVILGLSSPLRAQSVTNDGAHGAHVAEGDTVQLSLAESVQRSLDVSPEVNIERAGQDFARARLGEARQNRYLTSFSANTAHSIAPSLDIPQGTTQPPSSYYLEPRVVNDWTVDALQPFNRFEVRAQQPIYTAGELGGSIRAARHGVDVEKASVDLKRLEVARRTGDIYYSLLLAEALKRLADDTGEVVDRAKREVQRLLDEGDEDVDQADLFEVRLTEEEYKRRLVEIRERLETARSALRRQLFLPDDVVIQTTDRRLNPVDFEVHPDSLAYYLALGIENRPELDKANAGIEARKALVDVERSDYFPKLGFQATYAYTYTPNRPNQRSAYINDSYNGNSTRTGIGIQMNLDFFQTRERVEQARAELNEVRYQKEAAAQLVRFEVEEAYRNVIIQKTNLESRDESLQITEEWLRNEQINFDLDFGNTENLVKAVRANLEAEARYFEAVKAYNTAVLKLLDATGTLTTDLERDIFSETE</sequence>
<dbReference type="GO" id="GO:1990281">
    <property type="term" value="C:efflux pump complex"/>
    <property type="evidence" value="ECO:0007669"/>
    <property type="project" value="TreeGrafter"/>
</dbReference>
<accession>A0A2A8CY44</accession>
<dbReference type="InterPro" id="IPR051906">
    <property type="entry name" value="TolC-like"/>
</dbReference>
<organism evidence="9 10">
    <name type="scientific">Longibacter salinarum</name>
    <dbReference type="NCBI Taxonomy" id="1850348"/>
    <lineage>
        <taxon>Bacteria</taxon>
        <taxon>Pseudomonadati</taxon>
        <taxon>Rhodothermota</taxon>
        <taxon>Rhodothermia</taxon>
        <taxon>Rhodothermales</taxon>
        <taxon>Salisaetaceae</taxon>
        <taxon>Longibacter</taxon>
    </lineage>
</organism>
<keyword evidence="4" id="KW-1134">Transmembrane beta strand</keyword>
<comment type="caution">
    <text evidence="9">The sequence shown here is derived from an EMBL/GenBank/DDBJ whole genome shotgun (WGS) entry which is preliminary data.</text>
</comment>
<dbReference type="SUPFAM" id="SSF56954">
    <property type="entry name" value="Outer membrane efflux proteins (OEP)"/>
    <property type="match status" value="1"/>
</dbReference>
<dbReference type="AlphaFoldDB" id="A0A2A8CY44"/>
<comment type="subcellular location">
    <subcellularLocation>
        <location evidence="1">Cell outer membrane</location>
    </subcellularLocation>
</comment>
<evidence type="ECO:0000256" key="2">
    <source>
        <dbReference type="ARBA" id="ARBA00007613"/>
    </source>
</evidence>
<dbReference type="InterPro" id="IPR003423">
    <property type="entry name" value="OMP_efflux"/>
</dbReference>
<evidence type="ECO:0000256" key="7">
    <source>
        <dbReference type="ARBA" id="ARBA00023237"/>
    </source>
</evidence>
<keyword evidence="5" id="KW-0812">Transmembrane</keyword>
<comment type="similarity">
    <text evidence="2">Belongs to the outer membrane factor (OMF) (TC 1.B.17) family.</text>
</comment>
<feature type="coiled-coil region" evidence="8">
    <location>
        <begin position="193"/>
        <end position="261"/>
    </location>
</feature>
<dbReference type="GO" id="GO:0015288">
    <property type="term" value="F:porin activity"/>
    <property type="evidence" value="ECO:0007669"/>
    <property type="project" value="TreeGrafter"/>
</dbReference>
<keyword evidence="7" id="KW-0998">Cell outer membrane</keyword>
<name>A0A2A8CY44_9BACT</name>
<dbReference type="GO" id="GO:0015562">
    <property type="term" value="F:efflux transmembrane transporter activity"/>
    <property type="evidence" value="ECO:0007669"/>
    <property type="project" value="InterPro"/>
</dbReference>
<proteinExistence type="inferred from homology"/>
<dbReference type="Proteomes" id="UP000220102">
    <property type="component" value="Unassembled WGS sequence"/>
</dbReference>
<evidence type="ECO:0000256" key="5">
    <source>
        <dbReference type="ARBA" id="ARBA00022692"/>
    </source>
</evidence>
<gene>
    <name evidence="9" type="ORF">CRI94_09460</name>
</gene>
<evidence type="ECO:0000313" key="9">
    <source>
        <dbReference type="EMBL" id="PEN13531.1"/>
    </source>
</evidence>